<dbReference type="PIRSF" id="PIRSF036427">
    <property type="entry name" value="Precrrn-2_mtase"/>
    <property type="match status" value="1"/>
</dbReference>
<keyword evidence="6" id="KW-0949">S-adenosyl-L-methionine</keyword>
<dbReference type="PANTHER" id="PTHR43467">
    <property type="entry name" value="COBALT-PRECORRIN-2 C(20)-METHYLTRANSFERASE"/>
    <property type="match status" value="1"/>
</dbReference>
<evidence type="ECO:0000256" key="1">
    <source>
        <dbReference type="ARBA" id="ARBA00004953"/>
    </source>
</evidence>
<evidence type="ECO:0000256" key="4">
    <source>
        <dbReference type="ARBA" id="ARBA00022603"/>
    </source>
</evidence>
<evidence type="ECO:0000256" key="7">
    <source>
        <dbReference type="PIRNR" id="PIRNR036427"/>
    </source>
</evidence>
<dbReference type="CDD" id="cd11645">
    <property type="entry name" value="Precorrin_2_C20_MT"/>
    <property type="match status" value="1"/>
</dbReference>
<dbReference type="AlphaFoldDB" id="A0A845QIH0"/>
<dbReference type="Pfam" id="PF00590">
    <property type="entry name" value="TP_methylase"/>
    <property type="match status" value="1"/>
</dbReference>
<dbReference type="InterPro" id="IPR003043">
    <property type="entry name" value="Uropor_MeTrfase_CS"/>
</dbReference>
<keyword evidence="5 9" id="KW-0808">Transferase</keyword>
<evidence type="ECO:0000259" key="8">
    <source>
        <dbReference type="Pfam" id="PF00590"/>
    </source>
</evidence>
<evidence type="ECO:0000256" key="6">
    <source>
        <dbReference type="ARBA" id="ARBA00022691"/>
    </source>
</evidence>
<dbReference type="Gene3D" id="3.30.950.10">
    <property type="entry name" value="Methyltransferase, Cobalt-precorrin-4 Transmethylase, Domain 2"/>
    <property type="match status" value="1"/>
</dbReference>
<dbReference type="GO" id="GO:0030788">
    <property type="term" value="F:precorrin-2 C20-methyltransferase activity"/>
    <property type="evidence" value="ECO:0007669"/>
    <property type="project" value="UniProtKB-EC"/>
</dbReference>
<evidence type="ECO:0000256" key="2">
    <source>
        <dbReference type="ARBA" id="ARBA00005879"/>
    </source>
</evidence>
<evidence type="ECO:0000256" key="5">
    <source>
        <dbReference type="ARBA" id="ARBA00022679"/>
    </source>
</evidence>
<accession>A0A845QIH0</accession>
<dbReference type="GO" id="GO:0009236">
    <property type="term" value="P:cobalamin biosynthetic process"/>
    <property type="evidence" value="ECO:0007669"/>
    <property type="project" value="UniProtKB-UniRule"/>
</dbReference>
<sequence>MSGKFYAVGLGPGDPQLLTMKAINVMKDCHVIAVPRSGAAENVALKIAGDFILDKEILECDMPMIKDKEELNRCHERSADAISEILEQGKDVAFLTLGDPAIYSTVMYVHRKLAQRGYQTAMVPGVPSFCGAAASLNTSLCEREEMLHIIPATYKGSQAEELEGTKVLMKSGKTIMKIKDQLADKKAMMVECATMENEKVYQDLKELREQSSYFSLIVIPSEDRQKES</sequence>
<dbReference type="GO" id="GO:0032259">
    <property type="term" value="P:methylation"/>
    <property type="evidence" value="ECO:0007669"/>
    <property type="project" value="UniProtKB-KW"/>
</dbReference>
<evidence type="ECO:0000256" key="3">
    <source>
        <dbReference type="ARBA" id="ARBA00022573"/>
    </source>
</evidence>
<evidence type="ECO:0000313" key="9">
    <source>
        <dbReference type="EMBL" id="NBH61930.1"/>
    </source>
</evidence>
<feature type="domain" description="Tetrapyrrole methylase" evidence="8">
    <location>
        <begin position="4"/>
        <end position="206"/>
    </location>
</feature>
<gene>
    <name evidence="9" type="primary">cobI</name>
    <name evidence="9" type="ORF">D0435_09730</name>
</gene>
<dbReference type="InterPro" id="IPR006364">
    <property type="entry name" value="CobI/CbiL/CobIJ_dom"/>
</dbReference>
<dbReference type="Gene3D" id="3.40.1010.10">
    <property type="entry name" value="Cobalt-precorrin-4 Transmethylase, Domain 1"/>
    <property type="match status" value="1"/>
</dbReference>
<comment type="similarity">
    <text evidence="2 7">Belongs to the precorrin methyltransferase family.</text>
</comment>
<reference evidence="9 10" key="1">
    <citation type="submission" date="2018-08" db="EMBL/GenBank/DDBJ databases">
        <title>Murine metabolic-syndrome-specific gut microbial biobank.</title>
        <authorList>
            <person name="Liu C."/>
        </authorList>
    </citation>
    <scope>NUCLEOTIDE SEQUENCE [LARGE SCALE GENOMIC DNA]</scope>
    <source>
        <strain evidence="9 10">28</strain>
    </source>
</reference>
<dbReference type="EC" id="2.1.1.130" evidence="9"/>
<dbReference type="Proteomes" id="UP000446866">
    <property type="component" value="Unassembled WGS sequence"/>
</dbReference>
<dbReference type="InterPro" id="IPR014776">
    <property type="entry name" value="4pyrrole_Mease_sub2"/>
</dbReference>
<comment type="pathway">
    <text evidence="1">Cofactor biosynthesis; adenosylcobalamin biosynthesis.</text>
</comment>
<dbReference type="EMBL" id="QXWK01000017">
    <property type="protein sequence ID" value="NBH61930.1"/>
    <property type="molecule type" value="Genomic_DNA"/>
</dbReference>
<dbReference type="RefSeq" id="WP_160202213.1">
    <property type="nucleotide sequence ID" value="NZ_QXWK01000017.1"/>
</dbReference>
<dbReference type="PROSITE" id="PS00839">
    <property type="entry name" value="SUMT_1"/>
    <property type="match status" value="1"/>
</dbReference>
<dbReference type="PANTHER" id="PTHR43467:SF2">
    <property type="entry name" value="COBALT-PRECORRIN-2 C(20)-METHYLTRANSFERASE"/>
    <property type="match status" value="1"/>
</dbReference>
<dbReference type="SUPFAM" id="SSF53790">
    <property type="entry name" value="Tetrapyrrole methylase"/>
    <property type="match status" value="1"/>
</dbReference>
<keyword evidence="4 9" id="KW-0489">Methyltransferase</keyword>
<protein>
    <submittedName>
        <fullName evidence="9">Precorrin-2 C(20)-methyltransferase</fullName>
        <ecNumber evidence="9">2.1.1.130</ecNumber>
    </submittedName>
</protein>
<evidence type="ECO:0000313" key="10">
    <source>
        <dbReference type="Proteomes" id="UP000446866"/>
    </source>
</evidence>
<comment type="caution">
    <text evidence="9">The sequence shown here is derived from an EMBL/GenBank/DDBJ whole genome shotgun (WGS) entry which is preliminary data.</text>
</comment>
<dbReference type="InterPro" id="IPR012382">
    <property type="entry name" value="CobI/CbiL"/>
</dbReference>
<keyword evidence="10" id="KW-1185">Reference proteome</keyword>
<organism evidence="9 10">
    <name type="scientific">Anaerotruncus colihominis</name>
    <dbReference type="NCBI Taxonomy" id="169435"/>
    <lineage>
        <taxon>Bacteria</taxon>
        <taxon>Bacillati</taxon>
        <taxon>Bacillota</taxon>
        <taxon>Clostridia</taxon>
        <taxon>Eubacteriales</taxon>
        <taxon>Oscillospiraceae</taxon>
        <taxon>Anaerotruncus</taxon>
    </lineage>
</organism>
<dbReference type="NCBIfam" id="TIGR01467">
    <property type="entry name" value="cobI_cbiL"/>
    <property type="match status" value="1"/>
</dbReference>
<name>A0A845QIH0_9FIRM</name>
<dbReference type="UniPathway" id="UPA00148"/>
<proteinExistence type="inferred from homology"/>
<dbReference type="InterPro" id="IPR035996">
    <property type="entry name" value="4pyrrol_Methylase_sf"/>
</dbReference>
<dbReference type="InterPro" id="IPR000878">
    <property type="entry name" value="4pyrrol_Mease"/>
</dbReference>
<dbReference type="InterPro" id="IPR014777">
    <property type="entry name" value="4pyrrole_Mease_sub1"/>
</dbReference>
<keyword evidence="3" id="KW-0169">Cobalamin biosynthesis</keyword>